<dbReference type="Proteomes" id="UP000094068">
    <property type="component" value="Unassembled WGS sequence"/>
</dbReference>
<keyword evidence="2" id="KW-1185">Reference proteome</keyword>
<organism evidence="1 2">
    <name type="scientific">Enterococcus ureasiticus</name>
    <dbReference type="NCBI Taxonomy" id="903984"/>
    <lineage>
        <taxon>Bacteria</taxon>
        <taxon>Bacillati</taxon>
        <taxon>Bacillota</taxon>
        <taxon>Bacilli</taxon>
        <taxon>Lactobacillales</taxon>
        <taxon>Enterococcaceae</taxon>
        <taxon>Enterococcus</taxon>
    </lineage>
</organism>
<accession>A0A1E5GFY5</accession>
<proteinExistence type="predicted"/>
<dbReference type="STRING" id="903984.BCR21_09870"/>
<evidence type="ECO:0000313" key="2">
    <source>
        <dbReference type="Proteomes" id="UP000094068"/>
    </source>
</evidence>
<reference evidence="2" key="1">
    <citation type="submission" date="2016-09" db="EMBL/GenBank/DDBJ databases">
        <authorList>
            <person name="Gulvik C.A."/>
        </authorList>
    </citation>
    <scope>NUCLEOTIDE SEQUENCE [LARGE SCALE GENOMIC DNA]</scope>
    <source>
        <strain evidence="2">DSM 23328</strain>
    </source>
</reference>
<dbReference type="AlphaFoldDB" id="A0A1E5GFY5"/>
<evidence type="ECO:0000313" key="1">
    <source>
        <dbReference type="EMBL" id="OEG11589.1"/>
    </source>
</evidence>
<dbReference type="EMBL" id="MIJZ01000013">
    <property type="protein sequence ID" value="OEG11589.1"/>
    <property type="molecule type" value="Genomic_DNA"/>
</dbReference>
<evidence type="ECO:0008006" key="3">
    <source>
        <dbReference type="Google" id="ProtNLM"/>
    </source>
</evidence>
<protein>
    <recommendedName>
        <fullName evidence="3">Type VII secretion effector</fullName>
    </recommendedName>
</protein>
<dbReference type="InterPro" id="IPR021477">
    <property type="entry name" value="TVIIS_effector_SACOL2603_fam"/>
</dbReference>
<dbReference type="RefSeq" id="WP_069646350.1">
    <property type="nucleotide sequence ID" value="NZ_MIJZ01000013.1"/>
</dbReference>
<name>A0A1E5GFY5_9ENTE</name>
<comment type="caution">
    <text evidence="1">The sequence shown here is derived from an EMBL/GenBank/DDBJ whole genome shotgun (WGS) entry which is preliminary data.</text>
</comment>
<sequence length="95" mass="9624">MSINSTTSVAGGVSASFSQSASALNSISVSVSSGQINVAGNSAAIQSFSTFQSSLKGISNSVVQAGDNIHSVAKEFERIDQKIAQLPTLSFGGVR</sequence>
<dbReference type="OrthoDB" id="2194772at2"/>
<dbReference type="NCBIfam" id="TIGR04197">
    <property type="entry name" value="T7SS_SACOL2603"/>
    <property type="match status" value="1"/>
</dbReference>
<gene>
    <name evidence="1" type="ORF">BCR21_09870</name>
</gene>